<dbReference type="PANTHER" id="PTHR45527">
    <property type="entry name" value="NONRIBOSOMAL PEPTIDE SYNTHETASE"/>
    <property type="match status" value="1"/>
</dbReference>
<evidence type="ECO:0000259" key="1">
    <source>
        <dbReference type="Pfam" id="PF00668"/>
    </source>
</evidence>
<keyword evidence="3" id="KW-1185">Reference proteome</keyword>
<dbReference type="Proteomes" id="UP000677082">
    <property type="component" value="Unassembled WGS sequence"/>
</dbReference>
<dbReference type="EMBL" id="BOQN01000050">
    <property type="protein sequence ID" value="GIM91831.1"/>
    <property type="molecule type" value="Genomic_DNA"/>
</dbReference>
<dbReference type="InterPro" id="IPR023213">
    <property type="entry name" value="CAT-like_dom_sf"/>
</dbReference>
<dbReference type="PANTHER" id="PTHR45527:SF1">
    <property type="entry name" value="FATTY ACID SYNTHASE"/>
    <property type="match status" value="1"/>
</dbReference>
<dbReference type="Pfam" id="PF00668">
    <property type="entry name" value="Condensation"/>
    <property type="match status" value="1"/>
</dbReference>
<name>A0A919TBQ9_9ACTN</name>
<protein>
    <recommendedName>
        <fullName evidence="1">Condensation domain-containing protein</fullName>
    </recommendedName>
</protein>
<dbReference type="GO" id="GO:0008610">
    <property type="term" value="P:lipid biosynthetic process"/>
    <property type="evidence" value="ECO:0007669"/>
    <property type="project" value="UniProtKB-ARBA"/>
</dbReference>
<dbReference type="CDD" id="cd19531">
    <property type="entry name" value="LCL_NRPS-like"/>
    <property type="match status" value="1"/>
</dbReference>
<dbReference type="Gene3D" id="3.30.559.10">
    <property type="entry name" value="Chloramphenicol acetyltransferase-like domain"/>
    <property type="match status" value="1"/>
</dbReference>
<dbReference type="RefSeq" id="WP_213007729.1">
    <property type="nucleotide sequence ID" value="NZ_BOQN01000050.1"/>
</dbReference>
<dbReference type="GO" id="GO:0047527">
    <property type="term" value="F:2,3-dihydroxybenzoate-serine ligase activity"/>
    <property type="evidence" value="ECO:0007669"/>
    <property type="project" value="TreeGrafter"/>
</dbReference>
<comment type="caution">
    <text evidence="2">The sequence shown here is derived from an EMBL/GenBank/DDBJ whole genome shotgun (WGS) entry which is preliminary data.</text>
</comment>
<dbReference type="GO" id="GO:0009239">
    <property type="term" value="P:enterobactin biosynthetic process"/>
    <property type="evidence" value="ECO:0007669"/>
    <property type="project" value="TreeGrafter"/>
</dbReference>
<dbReference type="GO" id="GO:0031177">
    <property type="term" value="F:phosphopantetheine binding"/>
    <property type="evidence" value="ECO:0007669"/>
    <property type="project" value="TreeGrafter"/>
</dbReference>
<proteinExistence type="predicted"/>
<feature type="domain" description="Condensation" evidence="1">
    <location>
        <begin position="2"/>
        <end position="425"/>
    </location>
</feature>
<organism evidence="2 3">
    <name type="scientific">Paractinoplanes toevensis</name>
    <dbReference type="NCBI Taxonomy" id="571911"/>
    <lineage>
        <taxon>Bacteria</taxon>
        <taxon>Bacillati</taxon>
        <taxon>Actinomycetota</taxon>
        <taxon>Actinomycetes</taxon>
        <taxon>Micromonosporales</taxon>
        <taxon>Micromonosporaceae</taxon>
        <taxon>Paractinoplanes</taxon>
    </lineage>
</organism>
<gene>
    <name evidence="2" type="ORF">Ato02nite_036240</name>
</gene>
<reference evidence="2 3" key="1">
    <citation type="submission" date="2021-03" db="EMBL/GenBank/DDBJ databases">
        <title>Whole genome shotgun sequence of Actinoplanes toevensis NBRC 105298.</title>
        <authorList>
            <person name="Komaki H."/>
            <person name="Tamura T."/>
        </authorList>
    </citation>
    <scope>NUCLEOTIDE SEQUENCE [LARGE SCALE GENOMIC DNA]</scope>
    <source>
        <strain evidence="2 3">NBRC 105298</strain>
    </source>
</reference>
<dbReference type="InterPro" id="IPR001242">
    <property type="entry name" value="Condensation_dom"/>
</dbReference>
<accession>A0A919TBQ9</accession>
<evidence type="ECO:0000313" key="3">
    <source>
        <dbReference type="Proteomes" id="UP000677082"/>
    </source>
</evidence>
<dbReference type="SUPFAM" id="SSF52777">
    <property type="entry name" value="CoA-dependent acyltransferases"/>
    <property type="match status" value="2"/>
</dbReference>
<evidence type="ECO:0000313" key="2">
    <source>
        <dbReference type="EMBL" id="GIM91831.1"/>
    </source>
</evidence>
<sequence length="432" mass="47619">MTYPMTFEQEAMWLQEQATEGDSVLLEAWVHRLRGALDVAALEWALTEVVRRQPTLRTRLLFDDDALVQVPADEPGPVLAHRSCRPDELDAELRRVVRTQLDLAEAPFRATLFELAADDFVLAIEFHHTAVDDWSYLVLNRELTEFYRARVEGRAPDLAPLTGHLGDFAVRRRAAGLDPAMLDRWRATLAGVSERDLLPLDRPRPEEPRQTGEQLGFDVPADLTAGVRRVARAARSTPFTVYAAAIFATLHGYTGESDLLIGVPVSRRGAAALDPLIGCLTDQMPVRLRLRPERSFLELVATTKQALTAAMADRDIPYAALLRTIGRSSYDGKPPLVQFSLVIDDAPRVPVDLPGIEATRLFVDPGTSKFDMALYLIRTGDDTLHGILEYADELFDRSTAAGVAGDFAGLLSAAVAAPDTTVTDLAGRRESR</sequence>
<dbReference type="AlphaFoldDB" id="A0A919TBQ9"/>
<dbReference type="Gene3D" id="3.30.559.30">
    <property type="entry name" value="Nonribosomal peptide synthetase, condensation domain"/>
    <property type="match status" value="1"/>
</dbReference>
<dbReference type="GO" id="GO:0009366">
    <property type="term" value="C:enterobactin synthetase complex"/>
    <property type="evidence" value="ECO:0007669"/>
    <property type="project" value="TreeGrafter"/>
</dbReference>
<dbReference type="GO" id="GO:0043041">
    <property type="term" value="P:amino acid activation for nonribosomal peptide biosynthetic process"/>
    <property type="evidence" value="ECO:0007669"/>
    <property type="project" value="TreeGrafter"/>
</dbReference>
<dbReference type="GO" id="GO:0005829">
    <property type="term" value="C:cytosol"/>
    <property type="evidence" value="ECO:0007669"/>
    <property type="project" value="TreeGrafter"/>
</dbReference>